<dbReference type="Proteomes" id="UP000000305">
    <property type="component" value="Unassembled WGS sequence"/>
</dbReference>
<dbReference type="EMBL" id="GL732539">
    <property type="protein sequence ID" value="EFX82534.1"/>
    <property type="molecule type" value="Genomic_DNA"/>
</dbReference>
<keyword evidence="3" id="KW-1185">Reference proteome</keyword>
<evidence type="ECO:0000313" key="2">
    <source>
        <dbReference type="EMBL" id="EFX82534.1"/>
    </source>
</evidence>
<proteinExistence type="predicted"/>
<dbReference type="Pfam" id="PF00651">
    <property type="entry name" value="BTB"/>
    <property type="match status" value="4"/>
</dbReference>
<feature type="domain" description="BTB" evidence="1">
    <location>
        <begin position="283"/>
        <end position="346"/>
    </location>
</feature>
<reference evidence="2 3" key="1">
    <citation type="journal article" date="2011" name="Science">
        <title>The ecoresponsive genome of Daphnia pulex.</title>
        <authorList>
            <person name="Colbourne J.K."/>
            <person name="Pfrender M.E."/>
            <person name="Gilbert D."/>
            <person name="Thomas W.K."/>
            <person name="Tucker A."/>
            <person name="Oakley T.H."/>
            <person name="Tokishita S."/>
            <person name="Aerts A."/>
            <person name="Arnold G.J."/>
            <person name="Basu M.K."/>
            <person name="Bauer D.J."/>
            <person name="Caceres C.E."/>
            <person name="Carmel L."/>
            <person name="Casola C."/>
            <person name="Choi J.H."/>
            <person name="Detter J.C."/>
            <person name="Dong Q."/>
            <person name="Dusheyko S."/>
            <person name="Eads B.D."/>
            <person name="Frohlich T."/>
            <person name="Geiler-Samerotte K.A."/>
            <person name="Gerlach D."/>
            <person name="Hatcher P."/>
            <person name="Jogdeo S."/>
            <person name="Krijgsveld J."/>
            <person name="Kriventseva E.V."/>
            <person name="Kultz D."/>
            <person name="Laforsch C."/>
            <person name="Lindquist E."/>
            <person name="Lopez J."/>
            <person name="Manak J.R."/>
            <person name="Muller J."/>
            <person name="Pangilinan J."/>
            <person name="Patwardhan R.P."/>
            <person name="Pitluck S."/>
            <person name="Pritham E.J."/>
            <person name="Rechtsteiner A."/>
            <person name="Rho M."/>
            <person name="Rogozin I.B."/>
            <person name="Sakarya O."/>
            <person name="Salamov A."/>
            <person name="Schaack S."/>
            <person name="Shapiro H."/>
            <person name="Shiga Y."/>
            <person name="Skalitzky C."/>
            <person name="Smith Z."/>
            <person name="Souvorov A."/>
            <person name="Sung W."/>
            <person name="Tang Z."/>
            <person name="Tsuchiya D."/>
            <person name="Tu H."/>
            <person name="Vos H."/>
            <person name="Wang M."/>
            <person name="Wolf Y.I."/>
            <person name="Yamagata H."/>
            <person name="Yamada T."/>
            <person name="Ye Y."/>
            <person name="Shaw J.R."/>
            <person name="Andrews J."/>
            <person name="Crease T.J."/>
            <person name="Tang H."/>
            <person name="Lucas S.M."/>
            <person name="Robertson H.M."/>
            <person name="Bork P."/>
            <person name="Koonin E.V."/>
            <person name="Zdobnov E.M."/>
            <person name="Grigoriev I.V."/>
            <person name="Lynch M."/>
            <person name="Boore J.L."/>
        </authorList>
    </citation>
    <scope>NUCLEOTIDE SEQUENCE [LARGE SCALE GENOMIC DNA]</scope>
</reference>
<dbReference type="SMART" id="SM00225">
    <property type="entry name" value="BTB"/>
    <property type="match status" value="5"/>
</dbReference>
<dbReference type="Gene3D" id="3.30.710.10">
    <property type="entry name" value="Potassium Channel Kv1.1, Chain A"/>
    <property type="match status" value="5"/>
</dbReference>
<dbReference type="HOGENOM" id="CLU_276251_0_0_1"/>
<evidence type="ECO:0000259" key="1">
    <source>
        <dbReference type="PROSITE" id="PS50097"/>
    </source>
</evidence>
<feature type="domain" description="BTB" evidence="1">
    <location>
        <begin position="573"/>
        <end position="641"/>
    </location>
</feature>
<dbReference type="KEGG" id="dpx:DAPPUDRAFT_240741"/>
<feature type="domain" description="BTB" evidence="1">
    <location>
        <begin position="770"/>
        <end position="834"/>
    </location>
</feature>
<dbReference type="InterPro" id="IPR000210">
    <property type="entry name" value="BTB/POZ_dom"/>
</dbReference>
<dbReference type="PANTHER" id="PTHR24410">
    <property type="entry name" value="HL07962P-RELATED"/>
    <property type="match status" value="1"/>
</dbReference>
<dbReference type="SUPFAM" id="SSF54695">
    <property type="entry name" value="POZ domain"/>
    <property type="match status" value="4"/>
</dbReference>
<organism evidence="2 3">
    <name type="scientific">Daphnia pulex</name>
    <name type="common">Water flea</name>
    <dbReference type="NCBI Taxonomy" id="6669"/>
    <lineage>
        <taxon>Eukaryota</taxon>
        <taxon>Metazoa</taxon>
        <taxon>Ecdysozoa</taxon>
        <taxon>Arthropoda</taxon>
        <taxon>Crustacea</taxon>
        <taxon>Branchiopoda</taxon>
        <taxon>Diplostraca</taxon>
        <taxon>Cladocera</taxon>
        <taxon>Anomopoda</taxon>
        <taxon>Daphniidae</taxon>
        <taxon>Daphnia</taxon>
    </lineage>
</organism>
<dbReference type="PANTHER" id="PTHR24410:SF23">
    <property type="entry name" value="BTB DOMAIN-CONTAINING PROTEIN-RELATED"/>
    <property type="match status" value="1"/>
</dbReference>
<feature type="domain" description="BTB" evidence="1">
    <location>
        <begin position="68"/>
        <end position="136"/>
    </location>
</feature>
<dbReference type="eggNOG" id="KOG1987">
    <property type="taxonomic scope" value="Eukaryota"/>
</dbReference>
<name>E9GCE4_DAPPU</name>
<dbReference type="CDD" id="cd18186">
    <property type="entry name" value="BTB_POZ_ZBTB_KLHL-like"/>
    <property type="match status" value="4"/>
</dbReference>
<dbReference type="InParanoid" id="E9GCE4"/>
<evidence type="ECO:0000313" key="3">
    <source>
        <dbReference type="Proteomes" id="UP000000305"/>
    </source>
</evidence>
<dbReference type="OrthoDB" id="25620at2759"/>
<dbReference type="AlphaFoldDB" id="E9GCE4"/>
<dbReference type="InterPro" id="IPR051481">
    <property type="entry name" value="BTB-POZ/Galectin-3-binding"/>
</dbReference>
<gene>
    <name evidence="2" type="ORF">DAPPUDRAFT_240741</name>
</gene>
<dbReference type="PROSITE" id="PS50097">
    <property type="entry name" value="BTB"/>
    <property type="match status" value="4"/>
</dbReference>
<dbReference type="InterPro" id="IPR011333">
    <property type="entry name" value="SKP1/BTB/POZ_sf"/>
</dbReference>
<accession>E9GCE4</accession>
<sequence>MESKYFQKNTELLHFATQSDQIILYDDELDSSYFDVKVVSTIGNYYYEMMDDGWLKDLWAAATNQKLTDVEIFVGNVKVMEAHRVILCARSPILNSSLNKISNTAKSIVTFGVEFDVEVVRHFLNFLYTGRLESSANIHQLSRLASMYEVETLKNDLRLEDNFPELFMLSFTYSSFSRTFAVDHRLVESSWQKIGMKVESVTYGIQGIGLGPATMTQMTKHDLGEKGNLQLFTMTFRKKLVGNHTFSFRICIEGADPGYSYQLCDRLAKDQLGVALKSQQNLADVEFVVKDKTFPAHRAILAARSRVFADEFENKQMVKGDPHQIRIDGVEPSTVENFLHFIYTGEPIGTFADEELLKLADHYQLKILTSLCKVALKKTDSMEMANLRKRLNSNPEELSSSKIMPEKETEIFFDRTTPTFRCTSLLKKSENGQSKCVMKYQNENFLIAYFIEEIQCLDSQVNQDDNSKPVIHFTCDKHRSFGLQVEDVYCGMQGFATLGYRRWLKMEPKHFQKNAELLHFTVQALLGFSKANLQFRVYFDIKTVSTFGNYYYEMMDDKWTTDLWLAATNQKLTDVEIFVGTVKVMEAHRVILCARSPVLSESLNKISNTEKSIVTFGVEFDVDTVKHFINFLYTGSLKTTDKVKQMSQLAAIFVKHFNMTSDLFGTPKLIVLYEWSFECVEEEPATIASKMILFRGEKVFRVGLKNNAISPILFFMAIDLGKMGMKVESVSFGFQGNGPTAMMEILSQNLGDEGSLQLFTLTYLKQINLPDVEFLVKDKTFPAHKSILAARSQVLADEFEKEQLAKDVPHQIRIETGAEPSTVENFLHFVYTGEPMGTLADEELLKLADHYQLTTLVNLCRHALKKMDAMQMANLRKRLNSNPEELSSSKIMPEKETEIFFDRTTPTFRCPWLLKKSENGQTTCVMQYQNESIFIAYFTEEKQIDSQLNQGDNSIPVAHLTCAKHHSFGLQVEDVYFGMQGSSTHGYECWLKMKPKYHQKNAEVLHFATRAHLDFSKGDLQFRVDIKMVSAIGNYYYEMMDDKWLTDLWLEISNTEKSIVTFGAEFDVEIIKNFLNFLYTGSLKTTDSVHQLSKLAAMYQVETLKNFIVDQRLVESDLIGYSTFATQSDVTETGKWFHPINMFLNFFAALIDN</sequence>
<protein>
    <recommendedName>
        <fullName evidence="1">BTB domain-containing protein</fullName>
    </recommendedName>
</protein>